<evidence type="ECO:0000256" key="3">
    <source>
        <dbReference type="SAM" id="SignalP"/>
    </source>
</evidence>
<feature type="compositionally biased region" description="Low complexity" evidence="2">
    <location>
        <begin position="28"/>
        <end position="43"/>
    </location>
</feature>
<proteinExistence type="inferred from homology"/>
<evidence type="ECO:0000313" key="4">
    <source>
        <dbReference type="EMBL" id="MBB6734383.1"/>
    </source>
</evidence>
<evidence type="ECO:0000313" key="5">
    <source>
        <dbReference type="Proteomes" id="UP000564644"/>
    </source>
</evidence>
<accession>A0A7X0SQP7</accession>
<reference evidence="4 5" key="1">
    <citation type="submission" date="2020-08" db="EMBL/GenBank/DDBJ databases">
        <title>Cohnella phylogeny.</title>
        <authorList>
            <person name="Dunlap C."/>
        </authorList>
    </citation>
    <scope>NUCLEOTIDE SEQUENCE [LARGE SCALE GENOMIC DNA]</scope>
    <source>
        <strain evidence="4 5">CBP 2801</strain>
    </source>
</reference>
<comment type="caution">
    <text evidence="4">The sequence shown here is derived from an EMBL/GenBank/DDBJ whole genome shotgun (WGS) entry which is preliminary data.</text>
</comment>
<dbReference type="PROSITE" id="PS51257">
    <property type="entry name" value="PROKAR_LIPOPROTEIN"/>
    <property type="match status" value="1"/>
</dbReference>
<evidence type="ECO:0000256" key="1">
    <source>
        <dbReference type="ARBA" id="ARBA00008520"/>
    </source>
</evidence>
<dbReference type="AlphaFoldDB" id="A0A7X0SQP7"/>
<dbReference type="PANTHER" id="PTHR43649:SF31">
    <property type="entry name" value="SN-GLYCEROL-3-PHOSPHATE-BINDING PERIPLASMIC PROTEIN UGPB"/>
    <property type="match status" value="1"/>
</dbReference>
<keyword evidence="5" id="KW-1185">Reference proteome</keyword>
<protein>
    <submittedName>
        <fullName evidence="4">Extracellular solute-binding protein</fullName>
    </submittedName>
</protein>
<name>A0A7X0SQP7_9BACL</name>
<sequence>MFGRKSGLSLLTVLLASCALAACSDGESTGGTSSPAASTASGGESSGGTKTGEASGAPFGKFEPPIALTSVMGTAGWATFPDGETWDNDNRWMKLIREQLGINVKWNWLVDSTQYDNKVNVSIASGDIPDLMLVSKKQLNQLVDADMVEDLTAAFDNNAMPYLKEQVADALAPAQQMATYDGKLMALPQYGGDPRDSLVTLYIRSDWLSKLNLQAPKTIDELVQVADAFVHQDPDGDGKANTLGLGILSATMGGGSMGGFLNGYHAYPDIWVEDGTGKLMYGSTAPEMKAALGRLQTMYKDGLIDREFGTKDYNQLKEDVVSGKLGMFYGTISESALIAADLIKKDPGASWVAVALPSVDDTPAKPSVGVSVSGFYVVKKGYDHPEAAVRLMNLFIQKVYGEDKEGTNGDNKNYAWVDNAKYAMHILSPVQGYIKDYNYQLVRDALAASDPSGLNESLKETYDLVKSTDGSDPEKWQQWWIHQPAVSPFEVRDKYELQPDGVVIDKYFGGSTKTMDEKMSTLMTMENETFVKIIMNSAPLDEFDKYVANWKKLGGDQITQEVNQWYAANH</sequence>
<comment type="similarity">
    <text evidence="1">Belongs to the bacterial solute-binding protein 1 family.</text>
</comment>
<gene>
    <name evidence="4" type="ORF">H7C18_26000</name>
</gene>
<dbReference type="Proteomes" id="UP000564644">
    <property type="component" value="Unassembled WGS sequence"/>
</dbReference>
<dbReference type="SUPFAM" id="SSF53850">
    <property type="entry name" value="Periplasmic binding protein-like II"/>
    <property type="match status" value="1"/>
</dbReference>
<dbReference type="InterPro" id="IPR050490">
    <property type="entry name" value="Bact_solute-bd_prot1"/>
</dbReference>
<dbReference type="PANTHER" id="PTHR43649">
    <property type="entry name" value="ARABINOSE-BINDING PROTEIN-RELATED"/>
    <property type="match status" value="1"/>
</dbReference>
<feature type="signal peptide" evidence="3">
    <location>
        <begin position="1"/>
        <end position="21"/>
    </location>
</feature>
<evidence type="ECO:0000256" key="2">
    <source>
        <dbReference type="SAM" id="MobiDB-lite"/>
    </source>
</evidence>
<organism evidence="4 5">
    <name type="scientific">Cohnella zeiphila</name>
    <dbReference type="NCBI Taxonomy" id="2761120"/>
    <lineage>
        <taxon>Bacteria</taxon>
        <taxon>Bacillati</taxon>
        <taxon>Bacillota</taxon>
        <taxon>Bacilli</taxon>
        <taxon>Bacillales</taxon>
        <taxon>Paenibacillaceae</taxon>
        <taxon>Cohnella</taxon>
    </lineage>
</organism>
<feature type="chain" id="PRO_5030551700" evidence="3">
    <location>
        <begin position="22"/>
        <end position="570"/>
    </location>
</feature>
<feature type="region of interest" description="Disordered" evidence="2">
    <location>
        <begin position="28"/>
        <end position="58"/>
    </location>
</feature>
<dbReference type="EMBL" id="JACJVO010000033">
    <property type="protein sequence ID" value="MBB6734383.1"/>
    <property type="molecule type" value="Genomic_DNA"/>
</dbReference>
<dbReference type="Gene3D" id="3.40.190.10">
    <property type="entry name" value="Periplasmic binding protein-like II"/>
    <property type="match status" value="3"/>
</dbReference>
<keyword evidence="3" id="KW-0732">Signal</keyword>
<dbReference type="CDD" id="cd13580">
    <property type="entry name" value="PBP2_AlgQ_like_1"/>
    <property type="match status" value="1"/>
</dbReference>
<dbReference type="RefSeq" id="WP_185132045.1">
    <property type="nucleotide sequence ID" value="NZ_JACJVO010000033.1"/>
</dbReference>